<accession>A0ABY4QYM2</accession>
<reference evidence="7" key="2">
    <citation type="submission" date="2022-05" db="EMBL/GenBank/DDBJ databases">
        <authorList>
            <person name="Kim J.-S."/>
            <person name="Lee K."/>
            <person name="Suh M."/>
            <person name="Eom M."/>
            <person name="Kim J.-S."/>
            <person name="Kim D.-S."/>
            <person name="Ko S.-H."/>
            <person name="Shin Y."/>
            <person name="Lee J.-S."/>
        </authorList>
    </citation>
    <scope>NUCLEOTIDE SEQUENCE</scope>
    <source>
        <strain evidence="7">N237</strain>
    </source>
</reference>
<gene>
    <name evidence="7" type="primary">fliS</name>
    <name evidence="7" type="ORF">M6D93_16810</name>
</gene>
<keyword evidence="3" id="KW-0963">Cytoplasm</keyword>
<dbReference type="PANTHER" id="PTHR34773:SF1">
    <property type="entry name" value="FLAGELLAR SECRETION CHAPERONE FLIS"/>
    <property type="match status" value="1"/>
</dbReference>
<dbReference type="EMBL" id="CP097332">
    <property type="protein sequence ID" value="UQX87946.1"/>
    <property type="molecule type" value="Genomic_DNA"/>
</dbReference>
<dbReference type="InterPro" id="IPR036584">
    <property type="entry name" value="FliS_sf"/>
</dbReference>
<evidence type="ECO:0000256" key="1">
    <source>
        <dbReference type="ARBA" id="ARBA00004514"/>
    </source>
</evidence>
<comment type="subcellular location">
    <subcellularLocation>
        <location evidence="1">Cytoplasm</location>
        <location evidence="1">Cytosol</location>
    </subcellularLocation>
</comment>
<evidence type="ECO:0000256" key="2">
    <source>
        <dbReference type="ARBA" id="ARBA00008787"/>
    </source>
</evidence>
<keyword evidence="8" id="KW-1185">Reference proteome</keyword>
<dbReference type="Pfam" id="PF02561">
    <property type="entry name" value="FliS"/>
    <property type="match status" value="1"/>
</dbReference>
<evidence type="ECO:0000256" key="4">
    <source>
        <dbReference type="ARBA" id="ARBA00022795"/>
    </source>
</evidence>
<dbReference type="Gene3D" id="1.20.120.340">
    <property type="entry name" value="Flagellar protein FliS"/>
    <property type="match status" value="1"/>
</dbReference>
<name>A0ABY4QYM2_9ACTN</name>
<evidence type="ECO:0000256" key="6">
    <source>
        <dbReference type="SAM" id="MobiDB-lite"/>
    </source>
</evidence>
<evidence type="ECO:0000256" key="3">
    <source>
        <dbReference type="ARBA" id="ARBA00022490"/>
    </source>
</evidence>
<dbReference type="Proteomes" id="UP001056336">
    <property type="component" value="Chromosome"/>
</dbReference>
<keyword evidence="7" id="KW-0969">Cilium</keyword>
<organism evidence="7 8">
    <name type="scientific">Jatrophihabitans telluris</name>
    <dbReference type="NCBI Taxonomy" id="2038343"/>
    <lineage>
        <taxon>Bacteria</taxon>
        <taxon>Bacillati</taxon>
        <taxon>Actinomycetota</taxon>
        <taxon>Actinomycetes</taxon>
        <taxon>Jatrophihabitantales</taxon>
        <taxon>Jatrophihabitantaceae</taxon>
        <taxon>Jatrophihabitans</taxon>
    </lineage>
</organism>
<dbReference type="CDD" id="cd16098">
    <property type="entry name" value="FliS"/>
    <property type="match status" value="1"/>
</dbReference>
<keyword evidence="4" id="KW-1005">Bacterial flagellum biogenesis</keyword>
<feature type="region of interest" description="Disordered" evidence="6">
    <location>
        <begin position="136"/>
        <end position="157"/>
    </location>
</feature>
<dbReference type="PANTHER" id="PTHR34773">
    <property type="entry name" value="FLAGELLAR SECRETION CHAPERONE FLIS"/>
    <property type="match status" value="1"/>
</dbReference>
<sequence>MTASPAQLRYLADAVSTASPAQRVVMLYDRLVLDLRRAGEAHALGDIFAGSEQLRHAQLIVAELRASLRLDDWDGAENLAGLYGFMLAELMAVNVNPDAERLNKVIDITAGLRDAWRTAGAEVINASAAAASAASAATASRGPGSTDAPPRPAAWVG</sequence>
<reference evidence="7" key="1">
    <citation type="journal article" date="2018" name="Int. J. Syst. Evol. Microbiol.">
        <title>Jatrophihabitans telluris sp. nov., isolated from sediment soil of lava forest wetlands and the emended description of the genus Jatrophihabitans.</title>
        <authorList>
            <person name="Lee K.C."/>
            <person name="Suh M.K."/>
            <person name="Eom M.K."/>
            <person name="Kim K.K."/>
            <person name="Kim J.S."/>
            <person name="Kim D.S."/>
            <person name="Ko S.H."/>
            <person name="Shin Y.K."/>
            <person name="Lee J.S."/>
        </authorList>
    </citation>
    <scope>NUCLEOTIDE SEQUENCE</scope>
    <source>
        <strain evidence="7">N237</strain>
    </source>
</reference>
<keyword evidence="7" id="KW-0966">Cell projection</keyword>
<evidence type="ECO:0000313" key="8">
    <source>
        <dbReference type="Proteomes" id="UP001056336"/>
    </source>
</evidence>
<evidence type="ECO:0000256" key="5">
    <source>
        <dbReference type="ARBA" id="ARBA00023186"/>
    </source>
</evidence>
<dbReference type="InterPro" id="IPR003713">
    <property type="entry name" value="FliS"/>
</dbReference>
<proteinExistence type="inferred from homology"/>
<dbReference type="NCBIfam" id="TIGR00208">
    <property type="entry name" value="fliS"/>
    <property type="match status" value="1"/>
</dbReference>
<keyword evidence="7" id="KW-0282">Flagellum</keyword>
<dbReference type="SUPFAM" id="SSF101116">
    <property type="entry name" value="Flagellar export chaperone FliS"/>
    <property type="match status" value="1"/>
</dbReference>
<keyword evidence="5" id="KW-0143">Chaperone</keyword>
<dbReference type="RefSeq" id="WP_249770968.1">
    <property type="nucleotide sequence ID" value="NZ_CP097332.1"/>
</dbReference>
<comment type="similarity">
    <text evidence="2">Belongs to the FliS family.</text>
</comment>
<protein>
    <submittedName>
        <fullName evidence="7">Flagellar export chaperone FliS</fullName>
    </submittedName>
</protein>
<evidence type="ECO:0000313" key="7">
    <source>
        <dbReference type="EMBL" id="UQX87946.1"/>
    </source>
</evidence>